<feature type="region of interest" description="Disordered" evidence="1">
    <location>
        <begin position="137"/>
        <end position="201"/>
    </location>
</feature>
<dbReference type="Proteomes" id="UP001189429">
    <property type="component" value="Unassembled WGS sequence"/>
</dbReference>
<protein>
    <submittedName>
        <fullName evidence="2">Uncharacterized protein</fullName>
    </submittedName>
</protein>
<comment type="caution">
    <text evidence="2">The sequence shown here is derived from an EMBL/GenBank/DDBJ whole genome shotgun (WGS) entry which is preliminary data.</text>
</comment>
<name>A0ABN9YHE6_9DINO</name>
<evidence type="ECO:0000256" key="1">
    <source>
        <dbReference type="SAM" id="MobiDB-lite"/>
    </source>
</evidence>
<reference evidence="2" key="1">
    <citation type="submission" date="2023-10" db="EMBL/GenBank/DDBJ databases">
        <authorList>
            <person name="Chen Y."/>
            <person name="Shah S."/>
            <person name="Dougan E. K."/>
            <person name="Thang M."/>
            <person name="Chan C."/>
        </authorList>
    </citation>
    <scope>NUCLEOTIDE SEQUENCE [LARGE SCALE GENOMIC DNA]</scope>
</reference>
<keyword evidence="3" id="KW-1185">Reference proteome</keyword>
<evidence type="ECO:0000313" key="2">
    <source>
        <dbReference type="EMBL" id="CAK0912005.1"/>
    </source>
</evidence>
<feature type="compositionally biased region" description="Basic residues" evidence="1">
    <location>
        <begin position="161"/>
        <end position="171"/>
    </location>
</feature>
<proteinExistence type="predicted"/>
<accession>A0ABN9YHE6</accession>
<sequence>PLSRQLFRLLRQRRQLATHDAVGEAVGRLPARRAQAQRPPAAGSRLLEVRHAVRVVRLFVNVPVWRHDWRLPPLPAPKPLMPGLPFHAVVDEDRVPGLQFERPANEPPLFGDKILHQRRRALASLLVVESPHQYAQQNQAAAHRRLHRQHCSGPEQETYRRRDHQRAQRHGRAPEVSLRETSVGSGGDGQRTRRNTGIEEI</sequence>
<dbReference type="EMBL" id="CAUYUJ010022685">
    <property type="protein sequence ID" value="CAK0912005.1"/>
    <property type="molecule type" value="Genomic_DNA"/>
</dbReference>
<evidence type="ECO:0000313" key="3">
    <source>
        <dbReference type="Proteomes" id="UP001189429"/>
    </source>
</evidence>
<gene>
    <name evidence="2" type="ORF">PCOR1329_LOCUS85702</name>
</gene>
<organism evidence="2 3">
    <name type="scientific">Prorocentrum cordatum</name>
    <dbReference type="NCBI Taxonomy" id="2364126"/>
    <lineage>
        <taxon>Eukaryota</taxon>
        <taxon>Sar</taxon>
        <taxon>Alveolata</taxon>
        <taxon>Dinophyceae</taxon>
        <taxon>Prorocentrales</taxon>
        <taxon>Prorocentraceae</taxon>
        <taxon>Prorocentrum</taxon>
    </lineage>
</organism>
<feature type="non-terminal residue" evidence="2">
    <location>
        <position position="1"/>
    </location>
</feature>